<dbReference type="EMBL" id="JACGWM010001090">
    <property type="protein sequence ID" value="KAL0295123.1"/>
    <property type="molecule type" value="Genomic_DNA"/>
</dbReference>
<evidence type="ECO:0008006" key="2">
    <source>
        <dbReference type="Google" id="ProtNLM"/>
    </source>
</evidence>
<organism evidence="1">
    <name type="scientific">Sesamum calycinum</name>
    <dbReference type="NCBI Taxonomy" id="2727403"/>
    <lineage>
        <taxon>Eukaryota</taxon>
        <taxon>Viridiplantae</taxon>
        <taxon>Streptophyta</taxon>
        <taxon>Embryophyta</taxon>
        <taxon>Tracheophyta</taxon>
        <taxon>Spermatophyta</taxon>
        <taxon>Magnoliopsida</taxon>
        <taxon>eudicotyledons</taxon>
        <taxon>Gunneridae</taxon>
        <taxon>Pentapetalae</taxon>
        <taxon>asterids</taxon>
        <taxon>lamiids</taxon>
        <taxon>Lamiales</taxon>
        <taxon>Pedaliaceae</taxon>
        <taxon>Sesamum</taxon>
    </lineage>
</organism>
<evidence type="ECO:0000313" key="1">
    <source>
        <dbReference type="EMBL" id="KAL0295123.1"/>
    </source>
</evidence>
<reference evidence="1" key="1">
    <citation type="submission" date="2020-06" db="EMBL/GenBank/DDBJ databases">
        <authorList>
            <person name="Li T."/>
            <person name="Hu X."/>
            <person name="Zhang T."/>
            <person name="Song X."/>
            <person name="Zhang H."/>
            <person name="Dai N."/>
            <person name="Sheng W."/>
            <person name="Hou X."/>
            <person name="Wei L."/>
        </authorList>
    </citation>
    <scope>NUCLEOTIDE SEQUENCE</scope>
    <source>
        <strain evidence="1">KEN8</strain>
        <tissue evidence="1">Leaf</tissue>
    </source>
</reference>
<dbReference type="AlphaFoldDB" id="A0AAW2JL30"/>
<gene>
    <name evidence="1" type="ORF">Scaly_3109400</name>
</gene>
<reference evidence="1" key="2">
    <citation type="journal article" date="2024" name="Plant">
        <title>Genomic evolution and insights into agronomic trait innovations of Sesamum species.</title>
        <authorList>
            <person name="Miao H."/>
            <person name="Wang L."/>
            <person name="Qu L."/>
            <person name="Liu H."/>
            <person name="Sun Y."/>
            <person name="Le M."/>
            <person name="Wang Q."/>
            <person name="Wei S."/>
            <person name="Zheng Y."/>
            <person name="Lin W."/>
            <person name="Duan Y."/>
            <person name="Cao H."/>
            <person name="Xiong S."/>
            <person name="Wang X."/>
            <person name="Wei L."/>
            <person name="Li C."/>
            <person name="Ma Q."/>
            <person name="Ju M."/>
            <person name="Zhao R."/>
            <person name="Li G."/>
            <person name="Mu C."/>
            <person name="Tian Q."/>
            <person name="Mei H."/>
            <person name="Zhang T."/>
            <person name="Gao T."/>
            <person name="Zhang H."/>
        </authorList>
    </citation>
    <scope>NUCLEOTIDE SEQUENCE</scope>
    <source>
        <strain evidence="1">KEN8</strain>
    </source>
</reference>
<comment type="caution">
    <text evidence="1">The sequence shown here is derived from an EMBL/GenBank/DDBJ whole genome shotgun (WGS) entry which is preliminary data.</text>
</comment>
<name>A0AAW2JL30_9LAMI</name>
<protein>
    <recommendedName>
        <fullName evidence="2">Reverse transcriptase Ty1/copia-type domain-containing protein</fullName>
    </recommendedName>
</protein>
<accession>A0AAW2JL30</accession>
<dbReference type="CDD" id="cd09272">
    <property type="entry name" value="RNase_HI_RT_Ty1"/>
    <property type="match status" value="1"/>
</dbReference>
<sequence>MGQPNSKGLAFWSVGSFVVTETLFNILESSEVAPQTDAVTSSAPIVPTNDIPLFPSSTRVSQQPERYGFLGLTGQLDNDPKTYGEAMLDIDSKKWTETIKFEMDSMSSIKMDVKMTFLNGFVEEEIYMDQSEGFISIGEEHKKKVSGSSVVFLMLYVDDILLIGNDVNFSRRQHTVCCVVHKVRFRFRFERNEQISGFVFKLNGGVVAWKGSKQDITADSSTDAEYIAALEAAKETICMKNYMQELGVVPSVAEPVVIFCDKNRAIA</sequence>
<proteinExistence type="predicted"/>